<evidence type="ECO:0000256" key="1">
    <source>
        <dbReference type="SAM" id="MobiDB-lite"/>
    </source>
</evidence>
<organism evidence="2 3">
    <name type="scientific">Paraglomus brasilianum</name>
    <dbReference type="NCBI Taxonomy" id="144538"/>
    <lineage>
        <taxon>Eukaryota</taxon>
        <taxon>Fungi</taxon>
        <taxon>Fungi incertae sedis</taxon>
        <taxon>Mucoromycota</taxon>
        <taxon>Glomeromycotina</taxon>
        <taxon>Glomeromycetes</taxon>
        <taxon>Paraglomerales</taxon>
        <taxon>Paraglomeraceae</taxon>
        <taxon>Paraglomus</taxon>
    </lineage>
</organism>
<name>A0A9N9EBT4_9GLOM</name>
<accession>A0A9N9EBT4</accession>
<feature type="compositionally biased region" description="Polar residues" evidence="1">
    <location>
        <begin position="9"/>
        <end position="33"/>
    </location>
</feature>
<feature type="region of interest" description="Disordered" evidence="1">
    <location>
        <begin position="70"/>
        <end position="177"/>
    </location>
</feature>
<reference evidence="2" key="1">
    <citation type="submission" date="2021-06" db="EMBL/GenBank/DDBJ databases">
        <authorList>
            <person name="Kallberg Y."/>
            <person name="Tangrot J."/>
            <person name="Rosling A."/>
        </authorList>
    </citation>
    <scope>NUCLEOTIDE SEQUENCE</scope>
    <source>
        <strain evidence="2">BR232B</strain>
    </source>
</reference>
<gene>
    <name evidence="2" type="ORF">PBRASI_LOCUS11172</name>
</gene>
<protein>
    <submittedName>
        <fullName evidence="2">4605_t:CDS:1</fullName>
    </submittedName>
</protein>
<sequence length="177" mass="19401">PPNDARTYAQATSQQLNHKTNLLSQHSSSTPLLQPNSQSTPSMPPTTTTQSTSSNLVFVDETLTAMESVMSTSSENSDNANYFDSEMTLDSNNENTYENTNNLNVNETSDVQTSNDTKHNDDNSDTNMQTDTSHLSPKLSSSASLNYAPLSSQNSDPNDTNPYHTVTRSSIKKQRTN</sequence>
<feature type="compositionally biased region" description="Low complexity" evidence="1">
    <location>
        <begin position="34"/>
        <end position="54"/>
    </location>
</feature>
<proteinExistence type="predicted"/>
<keyword evidence="3" id="KW-1185">Reference proteome</keyword>
<evidence type="ECO:0000313" key="2">
    <source>
        <dbReference type="EMBL" id="CAG8668476.1"/>
    </source>
</evidence>
<feature type="non-terminal residue" evidence="2">
    <location>
        <position position="1"/>
    </location>
</feature>
<feature type="region of interest" description="Disordered" evidence="1">
    <location>
        <begin position="1"/>
        <end position="55"/>
    </location>
</feature>
<feature type="compositionally biased region" description="Polar residues" evidence="1">
    <location>
        <begin position="149"/>
        <end position="169"/>
    </location>
</feature>
<feature type="compositionally biased region" description="Low complexity" evidence="1">
    <location>
        <begin position="92"/>
        <end position="108"/>
    </location>
</feature>
<dbReference type="Proteomes" id="UP000789739">
    <property type="component" value="Unassembled WGS sequence"/>
</dbReference>
<comment type="caution">
    <text evidence="2">The sequence shown here is derived from an EMBL/GenBank/DDBJ whole genome shotgun (WGS) entry which is preliminary data.</text>
</comment>
<dbReference type="AlphaFoldDB" id="A0A9N9EBT4"/>
<feature type="compositionally biased region" description="Polar residues" evidence="1">
    <location>
        <begin position="70"/>
        <end position="82"/>
    </location>
</feature>
<evidence type="ECO:0000313" key="3">
    <source>
        <dbReference type="Proteomes" id="UP000789739"/>
    </source>
</evidence>
<dbReference type="EMBL" id="CAJVPI010004558">
    <property type="protein sequence ID" value="CAG8668476.1"/>
    <property type="molecule type" value="Genomic_DNA"/>
</dbReference>
<feature type="compositionally biased region" description="Low complexity" evidence="1">
    <location>
        <begin position="133"/>
        <end position="145"/>
    </location>
</feature>